<evidence type="ECO:0000313" key="2">
    <source>
        <dbReference type="EMBL" id="KAJ7310116.1"/>
    </source>
</evidence>
<name>A0AAD7ECC5_9AGAR</name>
<dbReference type="Proteomes" id="UP001218218">
    <property type="component" value="Unassembled WGS sequence"/>
</dbReference>
<gene>
    <name evidence="2" type="ORF">DFH08DRAFT_653564</name>
</gene>
<organism evidence="2 3">
    <name type="scientific">Mycena albidolilacea</name>
    <dbReference type="NCBI Taxonomy" id="1033008"/>
    <lineage>
        <taxon>Eukaryota</taxon>
        <taxon>Fungi</taxon>
        <taxon>Dikarya</taxon>
        <taxon>Basidiomycota</taxon>
        <taxon>Agaricomycotina</taxon>
        <taxon>Agaricomycetes</taxon>
        <taxon>Agaricomycetidae</taxon>
        <taxon>Agaricales</taxon>
        <taxon>Marasmiineae</taxon>
        <taxon>Mycenaceae</taxon>
        <taxon>Mycena</taxon>
    </lineage>
</organism>
<feature type="domain" description="CxC1-like cysteine cluster associated with KDZ transposases" evidence="1">
    <location>
        <begin position="3"/>
        <end position="53"/>
    </location>
</feature>
<accession>A0AAD7ECC5</accession>
<dbReference type="Pfam" id="PF18802">
    <property type="entry name" value="CxC1"/>
    <property type="match status" value="1"/>
</dbReference>
<evidence type="ECO:0000259" key="1">
    <source>
        <dbReference type="Pfam" id="PF18802"/>
    </source>
</evidence>
<feature type="non-terminal residue" evidence="2">
    <location>
        <position position="1"/>
    </location>
</feature>
<dbReference type="AlphaFoldDB" id="A0AAD7ECC5"/>
<comment type="caution">
    <text evidence="2">The sequence shown here is derived from an EMBL/GenBank/DDBJ whole genome shotgun (WGS) entry which is preliminary data.</text>
</comment>
<proteinExistence type="predicted"/>
<dbReference type="EMBL" id="JARIHO010000079">
    <property type="protein sequence ID" value="KAJ7310116.1"/>
    <property type="molecule type" value="Genomic_DNA"/>
</dbReference>
<feature type="non-terminal residue" evidence="2">
    <location>
        <position position="72"/>
    </location>
</feature>
<dbReference type="InterPro" id="IPR041320">
    <property type="entry name" value="CxC1"/>
</dbReference>
<evidence type="ECO:0000313" key="3">
    <source>
        <dbReference type="Proteomes" id="UP001218218"/>
    </source>
</evidence>
<keyword evidence="3" id="KW-1185">Reference proteome</keyword>
<sequence>VMTCQCMPVGVLLICHGIFPASPTWPWTGISIDLLKIYWALFERSCDAITVLAAALHTIYDWRGFKVLSSRV</sequence>
<protein>
    <recommendedName>
        <fullName evidence="1">CxC1-like cysteine cluster associated with KDZ transposases domain-containing protein</fullName>
    </recommendedName>
</protein>
<reference evidence="2" key="1">
    <citation type="submission" date="2023-03" db="EMBL/GenBank/DDBJ databases">
        <title>Massive genome expansion in bonnet fungi (Mycena s.s.) driven by repeated elements and novel gene families across ecological guilds.</title>
        <authorList>
            <consortium name="Lawrence Berkeley National Laboratory"/>
            <person name="Harder C.B."/>
            <person name="Miyauchi S."/>
            <person name="Viragh M."/>
            <person name="Kuo A."/>
            <person name="Thoen E."/>
            <person name="Andreopoulos B."/>
            <person name="Lu D."/>
            <person name="Skrede I."/>
            <person name="Drula E."/>
            <person name="Henrissat B."/>
            <person name="Morin E."/>
            <person name="Kohler A."/>
            <person name="Barry K."/>
            <person name="LaButti K."/>
            <person name="Morin E."/>
            <person name="Salamov A."/>
            <person name="Lipzen A."/>
            <person name="Mereny Z."/>
            <person name="Hegedus B."/>
            <person name="Baldrian P."/>
            <person name="Stursova M."/>
            <person name="Weitz H."/>
            <person name="Taylor A."/>
            <person name="Grigoriev I.V."/>
            <person name="Nagy L.G."/>
            <person name="Martin F."/>
            <person name="Kauserud H."/>
        </authorList>
    </citation>
    <scope>NUCLEOTIDE SEQUENCE</scope>
    <source>
        <strain evidence="2">CBHHK002</strain>
    </source>
</reference>